<feature type="non-terminal residue" evidence="2">
    <location>
        <position position="1"/>
    </location>
</feature>
<dbReference type="CDD" id="cd19941">
    <property type="entry name" value="TIL"/>
    <property type="match status" value="1"/>
</dbReference>
<sequence length="70" mass="7825">DCPPNERYYKCSLEVCYKKCENLVNPPPCPSIAANCYQPSCECVDGYLRDSTGTCVTVEECNRQLTSANH</sequence>
<accession>A0A194QA64</accession>
<name>A0A194QA64_PAPXU</name>
<dbReference type="Pfam" id="PF01826">
    <property type="entry name" value="TIL"/>
    <property type="match status" value="1"/>
</dbReference>
<dbReference type="InterPro" id="IPR002919">
    <property type="entry name" value="TIL_dom"/>
</dbReference>
<dbReference type="InterPro" id="IPR036084">
    <property type="entry name" value="Ser_inhib-like_sf"/>
</dbReference>
<organism evidence="2 3">
    <name type="scientific">Papilio xuthus</name>
    <name type="common">Asian swallowtail butterfly</name>
    <dbReference type="NCBI Taxonomy" id="66420"/>
    <lineage>
        <taxon>Eukaryota</taxon>
        <taxon>Metazoa</taxon>
        <taxon>Ecdysozoa</taxon>
        <taxon>Arthropoda</taxon>
        <taxon>Hexapoda</taxon>
        <taxon>Insecta</taxon>
        <taxon>Pterygota</taxon>
        <taxon>Neoptera</taxon>
        <taxon>Endopterygota</taxon>
        <taxon>Lepidoptera</taxon>
        <taxon>Glossata</taxon>
        <taxon>Ditrysia</taxon>
        <taxon>Papilionoidea</taxon>
        <taxon>Papilionidae</taxon>
        <taxon>Papilioninae</taxon>
        <taxon>Papilio</taxon>
    </lineage>
</organism>
<reference evidence="2 3" key="1">
    <citation type="journal article" date="2015" name="Nat. Commun.">
        <title>Outbred genome sequencing and CRISPR/Cas9 gene editing in butterflies.</title>
        <authorList>
            <person name="Li X."/>
            <person name="Fan D."/>
            <person name="Zhang W."/>
            <person name="Liu G."/>
            <person name="Zhang L."/>
            <person name="Zhao L."/>
            <person name="Fang X."/>
            <person name="Chen L."/>
            <person name="Dong Y."/>
            <person name="Chen Y."/>
            <person name="Ding Y."/>
            <person name="Zhao R."/>
            <person name="Feng M."/>
            <person name="Zhu Y."/>
            <person name="Feng Y."/>
            <person name="Jiang X."/>
            <person name="Zhu D."/>
            <person name="Xiang H."/>
            <person name="Feng X."/>
            <person name="Li S."/>
            <person name="Wang J."/>
            <person name="Zhang G."/>
            <person name="Kronforst M.R."/>
            <person name="Wang W."/>
        </authorList>
    </citation>
    <scope>NUCLEOTIDE SEQUENCE [LARGE SCALE GENOMIC DNA]</scope>
    <source>
        <strain evidence="2">Ya'a_city_454_Px</strain>
        <tissue evidence="2">Whole body</tissue>
    </source>
</reference>
<feature type="domain" description="TIL" evidence="1">
    <location>
        <begin position="2"/>
        <end position="61"/>
    </location>
</feature>
<proteinExistence type="predicted"/>
<gene>
    <name evidence="2" type="ORF">RR46_08215</name>
</gene>
<evidence type="ECO:0000313" key="2">
    <source>
        <dbReference type="EMBL" id="KPJ02418.1"/>
    </source>
</evidence>
<dbReference type="Proteomes" id="UP000053268">
    <property type="component" value="Unassembled WGS sequence"/>
</dbReference>
<evidence type="ECO:0000313" key="3">
    <source>
        <dbReference type="Proteomes" id="UP000053268"/>
    </source>
</evidence>
<dbReference type="SUPFAM" id="SSF57567">
    <property type="entry name" value="Serine protease inhibitors"/>
    <property type="match status" value="1"/>
</dbReference>
<keyword evidence="3" id="KW-1185">Reference proteome</keyword>
<protein>
    <recommendedName>
        <fullName evidence="1">TIL domain-containing protein</fullName>
    </recommendedName>
</protein>
<evidence type="ECO:0000259" key="1">
    <source>
        <dbReference type="Pfam" id="PF01826"/>
    </source>
</evidence>
<dbReference type="AlphaFoldDB" id="A0A194QA64"/>
<dbReference type="EMBL" id="KQ459249">
    <property type="protein sequence ID" value="KPJ02418.1"/>
    <property type="molecule type" value="Genomic_DNA"/>
</dbReference>
<dbReference type="Gene3D" id="2.10.25.10">
    <property type="entry name" value="Laminin"/>
    <property type="match status" value="1"/>
</dbReference>